<evidence type="ECO:0000256" key="2">
    <source>
        <dbReference type="ARBA" id="ARBA00023125"/>
    </source>
</evidence>
<dbReference type="PROSITE" id="PS50977">
    <property type="entry name" value="HTH_TETR_2"/>
    <property type="match status" value="1"/>
</dbReference>
<proteinExistence type="predicted"/>
<dbReference type="PROSITE" id="PS01081">
    <property type="entry name" value="HTH_TETR_1"/>
    <property type="match status" value="1"/>
</dbReference>
<name>A0A853DFW3_9MICO</name>
<evidence type="ECO:0000256" key="1">
    <source>
        <dbReference type="ARBA" id="ARBA00023015"/>
    </source>
</evidence>
<dbReference type="InterPro" id="IPR023772">
    <property type="entry name" value="DNA-bd_HTH_TetR-type_CS"/>
</dbReference>
<dbReference type="GO" id="GO:0003700">
    <property type="term" value="F:DNA-binding transcription factor activity"/>
    <property type="evidence" value="ECO:0007669"/>
    <property type="project" value="TreeGrafter"/>
</dbReference>
<evidence type="ECO:0000256" key="4">
    <source>
        <dbReference type="PROSITE-ProRule" id="PRU00335"/>
    </source>
</evidence>
<dbReference type="EMBL" id="JACCFW010000001">
    <property type="protein sequence ID" value="NYJ76402.1"/>
    <property type="molecule type" value="Genomic_DNA"/>
</dbReference>
<dbReference type="InterPro" id="IPR001647">
    <property type="entry name" value="HTH_TetR"/>
</dbReference>
<dbReference type="SUPFAM" id="SSF46689">
    <property type="entry name" value="Homeodomain-like"/>
    <property type="match status" value="1"/>
</dbReference>
<keyword evidence="7" id="KW-1185">Reference proteome</keyword>
<evidence type="ECO:0000259" key="5">
    <source>
        <dbReference type="PROSITE" id="PS50977"/>
    </source>
</evidence>
<gene>
    <name evidence="6" type="ORF">HNR15_003365</name>
</gene>
<sequence>MSEEPGRREANKRATREALQQAADRLFAERGYEQTTVRDIAAAAKVTPRTFFRYFGGKEELIVDEALGWLPRLTAAIRRRPVGERPLTAVLHALADVSAQLRDQGLPAPVLLFADGPPSTRLRLRGPALLLRFEEGIAGAVLDRLSIDRTEDEELRYESEVYARAAVAAMRSAMIRDWAQRARGDVDPVPLPELMRTAFALVASA</sequence>
<dbReference type="InterPro" id="IPR009057">
    <property type="entry name" value="Homeodomain-like_sf"/>
</dbReference>
<dbReference type="PANTHER" id="PTHR30055:SF238">
    <property type="entry name" value="MYCOFACTOCIN BIOSYNTHESIS TRANSCRIPTIONAL REGULATOR MFTR-RELATED"/>
    <property type="match status" value="1"/>
</dbReference>
<dbReference type="RefSeq" id="WP_179483463.1">
    <property type="nucleotide sequence ID" value="NZ_JACCFW010000001.1"/>
</dbReference>
<dbReference type="GO" id="GO:0000976">
    <property type="term" value="F:transcription cis-regulatory region binding"/>
    <property type="evidence" value="ECO:0007669"/>
    <property type="project" value="TreeGrafter"/>
</dbReference>
<feature type="domain" description="HTH tetR-type" evidence="5">
    <location>
        <begin position="13"/>
        <end position="73"/>
    </location>
</feature>
<accession>A0A853DFW3</accession>
<dbReference type="Proteomes" id="UP000571817">
    <property type="component" value="Unassembled WGS sequence"/>
</dbReference>
<dbReference type="PANTHER" id="PTHR30055">
    <property type="entry name" value="HTH-TYPE TRANSCRIPTIONAL REGULATOR RUTR"/>
    <property type="match status" value="1"/>
</dbReference>
<feature type="DNA-binding region" description="H-T-H motif" evidence="4">
    <location>
        <begin position="36"/>
        <end position="55"/>
    </location>
</feature>
<dbReference type="Pfam" id="PF00440">
    <property type="entry name" value="TetR_N"/>
    <property type="match status" value="1"/>
</dbReference>
<protein>
    <submittedName>
        <fullName evidence="6">AcrR family transcriptional regulator</fullName>
    </submittedName>
</protein>
<organism evidence="6 7">
    <name type="scientific">Allobranchiibius huperziae</name>
    <dbReference type="NCBI Taxonomy" id="1874116"/>
    <lineage>
        <taxon>Bacteria</taxon>
        <taxon>Bacillati</taxon>
        <taxon>Actinomycetota</taxon>
        <taxon>Actinomycetes</taxon>
        <taxon>Micrococcales</taxon>
        <taxon>Dermacoccaceae</taxon>
        <taxon>Allobranchiibius</taxon>
    </lineage>
</organism>
<evidence type="ECO:0000313" key="7">
    <source>
        <dbReference type="Proteomes" id="UP000571817"/>
    </source>
</evidence>
<keyword evidence="3" id="KW-0804">Transcription</keyword>
<evidence type="ECO:0000313" key="6">
    <source>
        <dbReference type="EMBL" id="NYJ76402.1"/>
    </source>
</evidence>
<dbReference type="InterPro" id="IPR050109">
    <property type="entry name" value="HTH-type_TetR-like_transc_reg"/>
</dbReference>
<keyword evidence="2 4" id="KW-0238">DNA-binding</keyword>
<dbReference type="Gene3D" id="1.10.357.10">
    <property type="entry name" value="Tetracycline Repressor, domain 2"/>
    <property type="match status" value="1"/>
</dbReference>
<dbReference type="PRINTS" id="PR00455">
    <property type="entry name" value="HTHTETR"/>
</dbReference>
<keyword evidence="1" id="KW-0805">Transcription regulation</keyword>
<evidence type="ECO:0000256" key="3">
    <source>
        <dbReference type="ARBA" id="ARBA00023163"/>
    </source>
</evidence>
<dbReference type="AlphaFoldDB" id="A0A853DFW3"/>
<comment type="caution">
    <text evidence="6">The sequence shown here is derived from an EMBL/GenBank/DDBJ whole genome shotgun (WGS) entry which is preliminary data.</text>
</comment>
<reference evidence="6 7" key="1">
    <citation type="submission" date="2020-07" db="EMBL/GenBank/DDBJ databases">
        <title>Sequencing the genomes of 1000 actinobacteria strains.</title>
        <authorList>
            <person name="Klenk H.-P."/>
        </authorList>
    </citation>
    <scope>NUCLEOTIDE SEQUENCE [LARGE SCALE GENOMIC DNA]</scope>
    <source>
        <strain evidence="6 7">DSM 29531</strain>
    </source>
</reference>